<feature type="transmembrane region" description="Helical" evidence="6">
    <location>
        <begin position="219"/>
        <end position="245"/>
    </location>
</feature>
<comment type="subcellular location">
    <subcellularLocation>
        <location evidence="1">Membrane</location>
        <topology evidence="1">Multi-pass membrane protein</topology>
    </subcellularLocation>
</comment>
<dbReference type="EMBL" id="CP136896">
    <property type="protein sequence ID" value="WOL13189.1"/>
    <property type="molecule type" value="Genomic_DNA"/>
</dbReference>
<keyword evidence="4 6" id="KW-1133">Transmembrane helix</keyword>
<dbReference type="PANTHER" id="PTHR42893:SF45">
    <property type="entry name" value="PROTEIN DETOXIFICATION 45, CHLOROPLASTIC"/>
    <property type="match status" value="1"/>
</dbReference>
<keyword evidence="5 6" id="KW-0472">Membrane</keyword>
<evidence type="ECO:0000256" key="5">
    <source>
        <dbReference type="ARBA" id="ARBA00023136"/>
    </source>
</evidence>
<comment type="similarity">
    <text evidence="2 6">Belongs to the multi antimicrobial extrusion (MATE) (TC 2.A.66.1) family.</text>
</comment>
<dbReference type="NCBIfam" id="TIGR00797">
    <property type="entry name" value="matE"/>
    <property type="match status" value="1"/>
</dbReference>
<proteinExistence type="inferred from homology"/>
<keyword evidence="3 6" id="KW-0812">Transmembrane</keyword>
<feature type="transmembrane region" description="Helical" evidence="6">
    <location>
        <begin position="289"/>
        <end position="310"/>
    </location>
</feature>
<feature type="transmembrane region" description="Helical" evidence="6">
    <location>
        <begin position="357"/>
        <end position="377"/>
    </location>
</feature>
<sequence>MKSIQQSGLVRLFASCYHDGKPNKEIKLSSTDTCRSNRRKDSLLAINQPKITPSVAECRRRMVPVVRCQSSSDCNMDGYITAERFTQKTEQPSSGIKDHLLKLVGGPDGESHPSSVRTELMLLALPAILGQAIDPLAQLMETAYIGRLGPLELASAGVSVSIFNIVSKIFNVPLLSVTTSFVAEDISKSTSNYLQEENFMEKQVSNENERLQLPSISSALLLSAAIGIIEALGLSFGAGFFLNLMGVPIASPMHKPAQLFLCLRALGAPAVVIALAIQGVFRGFKDTKTPLLCLGLGNLSAVLLLPILVYSFRLGIIGAAIATIASQYITTFLLIWSLSKRAVLLPPRAEDLQFGGYFKSGGLMLGRTLSCLLTLTFGTSMAARQGPLAMAAHQICLQVWLAVSLLSDALAVSAQALIASSFAKCDYDRVKQVTYYVLKAGLITGIALTIVLGASFGNLAELFTKDAGVLQIVRSGVLFVSATQPINALAFIFDGLQYGICDFAYSAWSMMLVGAVSSAFLFYAPTIFGISGVWSGLTLFMSLRMIAGYLRLNWRTGPWWFLHQETPKFKIQYTPESLLPVQATE</sequence>
<organism evidence="7 8">
    <name type="scientific">Canna indica</name>
    <name type="common">Indian-shot</name>
    <dbReference type="NCBI Taxonomy" id="4628"/>
    <lineage>
        <taxon>Eukaryota</taxon>
        <taxon>Viridiplantae</taxon>
        <taxon>Streptophyta</taxon>
        <taxon>Embryophyta</taxon>
        <taxon>Tracheophyta</taxon>
        <taxon>Spermatophyta</taxon>
        <taxon>Magnoliopsida</taxon>
        <taxon>Liliopsida</taxon>
        <taxon>Zingiberales</taxon>
        <taxon>Cannaceae</taxon>
        <taxon>Canna</taxon>
    </lineage>
</organism>
<evidence type="ECO:0000256" key="1">
    <source>
        <dbReference type="ARBA" id="ARBA00004141"/>
    </source>
</evidence>
<evidence type="ECO:0000256" key="4">
    <source>
        <dbReference type="ARBA" id="ARBA00022989"/>
    </source>
</evidence>
<evidence type="ECO:0000256" key="3">
    <source>
        <dbReference type="ARBA" id="ARBA00022692"/>
    </source>
</evidence>
<feature type="transmembrane region" description="Helical" evidence="6">
    <location>
        <begin position="435"/>
        <end position="456"/>
    </location>
</feature>
<protein>
    <recommendedName>
        <fullName evidence="6">Protein DETOXIFICATION</fullName>
    </recommendedName>
    <alternativeName>
        <fullName evidence="6">Multidrug and toxic compound extrusion protein</fullName>
    </alternativeName>
</protein>
<dbReference type="Pfam" id="PF01554">
    <property type="entry name" value="MatE"/>
    <property type="match status" value="1"/>
</dbReference>
<evidence type="ECO:0000313" key="8">
    <source>
        <dbReference type="Proteomes" id="UP001327560"/>
    </source>
</evidence>
<evidence type="ECO:0000256" key="6">
    <source>
        <dbReference type="RuleBase" id="RU004914"/>
    </source>
</evidence>
<reference evidence="7 8" key="1">
    <citation type="submission" date="2023-10" db="EMBL/GenBank/DDBJ databases">
        <title>Chromosome-scale genome assembly provides insights into flower coloration mechanisms of Canna indica.</title>
        <authorList>
            <person name="Li C."/>
        </authorList>
    </citation>
    <scope>NUCLEOTIDE SEQUENCE [LARGE SCALE GENOMIC DNA]</scope>
    <source>
        <tissue evidence="7">Flower</tissue>
    </source>
</reference>
<gene>
    <name evidence="7" type="ORF">Cni_G21958</name>
</gene>
<dbReference type="Proteomes" id="UP001327560">
    <property type="component" value="Chromosome 7"/>
</dbReference>
<evidence type="ECO:0000256" key="2">
    <source>
        <dbReference type="ARBA" id="ARBA00010199"/>
    </source>
</evidence>
<feature type="transmembrane region" description="Helical" evidence="6">
    <location>
        <begin position="316"/>
        <end position="336"/>
    </location>
</feature>
<dbReference type="GO" id="GO:0042910">
    <property type="term" value="F:xenobiotic transmembrane transporter activity"/>
    <property type="evidence" value="ECO:0007669"/>
    <property type="project" value="InterPro"/>
</dbReference>
<feature type="transmembrane region" description="Helical" evidence="6">
    <location>
        <begin position="257"/>
        <end position="277"/>
    </location>
</feature>
<dbReference type="GO" id="GO:0015297">
    <property type="term" value="F:antiporter activity"/>
    <property type="evidence" value="ECO:0007669"/>
    <property type="project" value="InterPro"/>
</dbReference>
<keyword evidence="8" id="KW-1185">Reference proteome</keyword>
<accession>A0AAQ3KRN9</accession>
<feature type="transmembrane region" description="Helical" evidence="6">
    <location>
        <begin position="530"/>
        <end position="550"/>
    </location>
</feature>
<dbReference type="CDD" id="cd13136">
    <property type="entry name" value="MATE_DinF_like"/>
    <property type="match status" value="1"/>
</dbReference>
<evidence type="ECO:0000313" key="7">
    <source>
        <dbReference type="EMBL" id="WOL13189.1"/>
    </source>
</evidence>
<dbReference type="AlphaFoldDB" id="A0AAQ3KRN9"/>
<name>A0AAQ3KRN9_9LILI</name>
<comment type="caution">
    <text evidence="6">Lacks conserved residue(s) required for the propagation of feature annotation.</text>
</comment>
<dbReference type="PANTHER" id="PTHR42893">
    <property type="entry name" value="PROTEIN DETOXIFICATION 44, CHLOROPLASTIC-RELATED"/>
    <property type="match status" value="1"/>
</dbReference>
<dbReference type="InterPro" id="IPR044644">
    <property type="entry name" value="DinF-like"/>
</dbReference>
<feature type="transmembrane region" description="Helical" evidence="6">
    <location>
        <begin position="397"/>
        <end position="423"/>
    </location>
</feature>
<dbReference type="InterPro" id="IPR002528">
    <property type="entry name" value="MATE_fam"/>
</dbReference>
<dbReference type="GO" id="GO:0016020">
    <property type="term" value="C:membrane"/>
    <property type="evidence" value="ECO:0007669"/>
    <property type="project" value="UniProtKB-SubCell"/>
</dbReference>